<keyword evidence="5" id="KW-0393">Immunoglobulin domain</keyword>
<dbReference type="GO" id="GO:0002250">
    <property type="term" value="P:adaptive immune response"/>
    <property type="evidence" value="ECO:0007669"/>
    <property type="project" value="UniProtKB-KW"/>
</dbReference>
<dbReference type="Pfam" id="PF07686">
    <property type="entry name" value="V-set"/>
    <property type="match status" value="1"/>
</dbReference>
<dbReference type="SMART" id="SM00409">
    <property type="entry name" value="IG"/>
    <property type="match status" value="1"/>
</dbReference>
<keyword evidence="3" id="KW-1064">Adaptive immunity</keyword>
<dbReference type="Gene3D" id="2.60.40.10">
    <property type="entry name" value="Immunoglobulins"/>
    <property type="match status" value="2"/>
</dbReference>
<dbReference type="SMART" id="SM00407">
    <property type="entry name" value="IGc1"/>
    <property type="match status" value="1"/>
</dbReference>
<feature type="domain" description="Ig-like" evidence="7">
    <location>
        <begin position="164"/>
        <end position="256"/>
    </location>
</feature>
<dbReference type="PROSITE" id="PS50835">
    <property type="entry name" value="IG_LIKE"/>
    <property type="match status" value="2"/>
</dbReference>
<dbReference type="PANTHER" id="PTHR19343">
    <property type="entry name" value="T CELL RECEPTOR ALPHA VARIABLE 1-2"/>
    <property type="match status" value="1"/>
</dbReference>
<protein>
    <recommendedName>
        <fullName evidence="7">Ig-like domain-containing protein</fullName>
    </recommendedName>
</protein>
<organism evidence="8 9">
    <name type="scientific">Anolis carolinensis</name>
    <name type="common">Green anole</name>
    <name type="synonym">American chameleon</name>
    <dbReference type="NCBI Taxonomy" id="28377"/>
    <lineage>
        <taxon>Eukaryota</taxon>
        <taxon>Metazoa</taxon>
        <taxon>Chordata</taxon>
        <taxon>Craniata</taxon>
        <taxon>Vertebrata</taxon>
        <taxon>Euteleostomi</taxon>
        <taxon>Lepidosauria</taxon>
        <taxon>Squamata</taxon>
        <taxon>Bifurcata</taxon>
        <taxon>Unidentata</taxon>
        <taxon>Episquamata</taxon>
        <taxon>Toxicofera</taxon>
        <taxon>Iguania</taxon>
        <taxon>Dactyloidae</taxon>
        <taxon>Anolis</taxon>
    </lineage>
</organism>
<dbReference type="Ensembl" id="ENSACAT00000043455.1">
    <property type="protein sequence ID" value="ENSACAP00000034418.1"/>
    <property type="gene ID" value="ENSACAG00000042368.1"/>
</dbReference>
<reference evidence="8" key="2">
    <citation type="submission" date="2025-08" db="UniProtKB">
        <authorList>
            <consortium name="Ensembl"/>
        </authorList>
    </citation>
    <scope>IDENTIFICATION</scope>
</reference>
<dbReference type="InParanoid" id="A0A803TGS8"/>
<evidence type="ECO:0000313" key="8">
    <source>
        <dbReference type="Ensembl" id="ENSACAP00000034418.1"/>
    </source>
</evidence>
<evidence type="ECO:0000256" key="1">
    <source>
        <dbReference type="ARBA" id="ARBA00022729"/>
    </source>
</evidence>
<dbReference type="AlphaFoldDB" id="A0A803TGS8"/>
<dbReference type="InterPro" id="IPR013106">
    <property type="entry name" value="Ig_V-set"/>
</dbReference>
<dbReference type="InterPro" id="IPR013783">
    <property type="entry name" value="Ig-like_fold"/>
</dbReference>
<dbReference type="InterPro" id="IPR003597">
    <property type="entry name" value="Ig_C1-set"/>
</dbReference>
<dbReference type="SUPFAM" id="SSF48726">
    <property type="entry name" value="Immunoglobulin"/>
    <property type="match status" value="2"/>
</dbReference>
<dbReference type="CDD" id="cd00098">
    <property type="entry name" value="IgC1"/>
    <property type="match status" value="1"/>
</dbReference>
<name>A0A803TGS8_ANOCA</name>
<dbReference type="SMART" id="SM00406">
    <property type="entry name" value="IGv"/>
    <property type="match status" value="1"/>
</dbReference>
<evidence type="ECO:0000313" key="9">
    <source>
        <dbReference type="Proteomes" id="UP000001646"/>
    </source>
</evidence>
<feature type="domain" description="Ig-like" evidence="7">
    <location>
        <begin position="16"/>
        <end position="148"/>
    </location>
</feature>
<accession>A0A803TGS8</accession>
<evidence type="ECO:0000256" key="2">
    <source>
        <dbReference type="ARBA" id="ARBA00022859"/>
    </source>
</evidence>
<proteinExistence type="predicted"/>
<dbReference type="Pfam" id="PF07654">
    <property type="entry name" value="C1-set"/>
    <property type="match status" value="1"/>
</dbReference>
<dbReference type="PANTHER" id="PTHR19343:SF13">
    <property type="entry name" value="T CELL RECEPTOR ALPHA VARIABLE 21"/>
    <property type="match status" value="1"/>
</dbReference>
<reference evidence="8" key="3">
    <citation type="submission" date="2025-09" db="UniProtKB">
        <authorList>
            <consortium name="Ensembl"/>
        </authorList>
    </citation>
    <scope>IDENTIFICATION</scope>
</reference>
<keyword evidence="9" id="KW-1185">Reference proteome</keyword>
<dbReference type="InterPro" id="IPR003599">
    <property type="entry name" value="Ig_sub"/>
</dbReference>
<dbReference type="InterPro" id="IPR036179">
    <property type="entry name" value="Ig-like_dom_sf"/>
</dbReference>
<evidence type="ECO:0000259" key="7">
    <source>
        <dbReference type="PROSITE" id="PS50835"/>
    </source>
</evidence>
<dbReference type="GO" id="GO:0042101">
    <property type="term" value="C:T cell receptor complex"/>
    <property type="evidence" value="ECO:0007669"/>
    <property type="project" value="UniProtKB-KW"/>
</dbReference>
<sequence length="276" mass="30876">MPFVDLPWLILPTAVPNDTTLSLLSALVGKVSAMTVIQEPPFASFSQGKELTFNCSHSESGSYHFFWYRQQPGKIELQVLGNLYFFDNKLTEIDTSLESKLTGNWLDGNKKKMSLHFKDLQPGDVGLYLCAVRDTVRKAGTGADAELSARNSSRAVEKTHPQLPKSALEPFTLTYSIIHSLNGKKNRHITLVCLAHGFSYAWPLDVIWKRDGQAVPRFSAATEEPKAEGKCSFGIASRLSIATSEWKEGHTYSCHVHSTCRIPILPSVEELQRWRH</sequence>
<keyword evidence="1" id="KW-0732">Signal</keyword>
<dbReference type="InterPro" id="IPR051006">
    <property type="entry name" value="TCR_variable_domain"/>
</dbReference>
<dbReference type="GeneTree" id="ENSGT00960000189416"/>
<keyword evidence="4" id="KW-0675">Receptor</keyword>
<evidence type="ECO:0000256" key="3">
    <source>
        <dbReference type="ARBA" id="ARBA00023130"/>
    </source>
</evidence>
<evidence type="ECO:0000256" key="5">
    <source>
        <dbReference type="ARBA" id="ARBA00023319"/>
    </source>
</evidence>
<keyword evidence="2" id="KW-0391">Immunity</keyword>
<evidence type="ECO:0000256" key="6">
    <source>
        <dbReference type="ARBA" id="ARBA00043266"/>
    </source>
</evidence>
<dbReference type="Proteomes" id="UP000001646">
    <property type="component" value="Chromosome 1"/>
</dbReference>
<dbReference type="InterPro" id="IPR007110">
    <property type="entry name" value="Ig-like_dom"/>
</dbReference>
<evidence type="ECO:0000256" key="4">
    <source>
        <dbReference type="ARBA" id="ARBA00023170"/>
    </source>
</evidence>
<reference evidence="8 9" key="1">
    <citation type="submission" date="2009-12" db="EMBL/GenBank/DDBJ databases">
        <title>The Genome Sequence of Anolis carolinensis (Green Anole Lizard).</title>
        <authorList>
            <consortium name="The Genome Sequencing Platform"/>
            <person name="Di Palma F."/>
            <person name="Alfoldi J."/>
            <person name="Heiman D."/>
            <person name="Young S."/>
            <person name="Grabherr M."/>
            <person name="Johnson J."/>
            <person name="Lander E.S."/>
            <person name="Lindblad-Toh K."/>
        </authorList>
    </citation>
    <scope>NUCLEOTIDE SEQUENCE [LARGE SCALE GENOMIC DNA]</scope>
    <source>
        <strain evidence="8 9">JBL SC #1</strain>
    </source>
</reference>
<keyword evidence="6" id="KW-1279">T cell receptor</keyword>